<evidence type="ECO:0000256" key="1">
    <source>
        <dbReference type="SAM" id="SignalP"/>
    </source>
</evidence>
<accession>A0A815SPJ9</accession>
<feature type="signal peptide" evidence="1">
    <location>
        <begin position="1"/>
        <end position="18"/>
    </location>
</feature>
<evidence type="ECO:0000313" key="4">
    <source>
        <dbReference type="Proteomes" id="UP000663828"/>
    </source>
</evidence>
<proteinExistence type="predicted"/>
<dbReference type="AlphaFoldDB" id="A0A815SPJ9"/>
<organism evidence="3 4">
    <name type="scientific">Adineta ricciae</name>
    <name type="common">Rotifer</name>
    <dbReference type="NCBI Taxonomy" id="249248"/>
    <lineage>
        <taxon>Eukaryota</taxon>
        <taxon>Metazoa</taxon>
        <taxon>Spiralia</taxon>
        <taxon>Gnathifera</taxon>
        <taxon>Rotifera</taxon>
        <taxon>Eurotatoria</taxon>
        <taxon>Bdelloidea</taxon>
        <taxon>Adinetida</taxon>
        <taxon>Adinetidae</taxon>
        <taxon>Adineta</taxon>
    </lineage>
</organism>
<keyword evidence="1" id="KW-0732">Signal</keyword>
<comment type="caution">
    <text evidence="3">The sequence shown here is derived from an EMBL/GenBank/DDBJ whole genome shotgun (WGS) entry which is preliminary data.</text>
</comment>
<evidence type="ECO:0000313" key="3">
    <source>
        <dbReference type="EMBL" id="CAF1495560.1"/>
    </source>
</evidence>
<dbReference type="Proteomes" id="UP000663852">
    <property type="component" value="Unassembled WGS sequence"/>
</dbReference>
<sequence length="94" mass="10165">MVVAIFLSLTFIVVVTQGKSASISPAVDYHLPDWADTGSMNYARALHTATVLEDGSVLVTGGSYLKTDLNSAELYDPTTGANVRKNRQQLYLSK</sequence>
<dbReference type="SUPFAM" id="SSF117281">
    <property type="entry name" value="Kelch motif"/>
    <property type="match status" value="1"/>
</dbReference>
<dbReference type="Proteomes" id="UP000663828">
    <property type="component" value="Unassembled WGS sequence"/>
</dbReference>
<dbReference type="OrthoDB" id="10455629at2759"/>
<gene>
    <name evidence="2" type="ORF">EDS130_LOCUS38692</name>
    <name evidence="3" type="ORF">XAT740_LOCUS39342</name>
</gene>
<dbReference type="EMBL" id="CAJNOR010004349">
    <property type="protein sequence ID" value="CAF1495560.1"/>
    <property type="molecule type" value="Genomic_DNA"/>
</dbReference>
<evidence type="ECO:0000313" key="2">
    <source>
        <dbReference type="EMBL" id="CAF1438457.1"/>
    </source>
</evidence>
<dbReference type="Gene3D" id="2.130.10.80">
    <property type="entry name" value="Galactose oxidase/kelch, beta-propeller"/>
    <property type="match status" value="1"/>
</dbReference>
<name>A0A815SPJ9_ADIRI</name>
<dbReference type="InterPro" id="IPR015915">
    <property type="entry name" value="Kelch-typ_b-propeller"/>
</dbReference>
<feature type="chain" id="PRO_5036228753" evidence="1">
    <location>
        <begin position="19"/>
        <end position="94"/>
    </location>
</feature>
<protein>
    <submittedName>
        <fullName evidence="3">Uncharacterized protein</fullName>
    </submittedName>
</protein>
<dbReference type="InterPro" id="IPR037293">
    <property type="entry name" value="Gal_Oxidase_central_sf"/>
</dbReference>
<dbReference type="EMBL" id="CAJNOJ010000411">
    <property type="protein sequence ID" value="CAF1438457.1"/>
    <property type="molecule type" value="Genomic_DNA"/>
</dbReference>
<reference evidence="3" key="1">
    <citation type="submission" date="2021-02" db="EMBL/GenBank/DDBJ databases">
        <authorList>
            <person name="Nowell W R."/>
        </authorList>
    </citation>
    <scope>NUCLEOTIDE SEQUENCE</scope>
</reference>
<keyword evidence="4" id="KW-1185">Reference proteome</keyword>